<dbReference type="SUPFAM" id="SSF53474">
    <property type="entry name" value="alpha/beta-Hydrolases"/>
    <property type="match status" value="1"/>
</dbReference>
<protein>
    <submittedName>
        <fullName evidence="5">Alpha/beta fold hydrolase</fullName>
    </submittedName>
</protein>
<dbReference type="InterPro" id="IPR010497">
    <property type="entry name" value="Epoxide_hydro_N"/>
</dbReference>
<name>A0ABT3ZT14_9BURK</name>
<proteinExistence type="inferred from homology"/>
<sequence>MSDPIPFAIDVPQGRLDEIRAQVAAFDWDALPDAGAWDAGVGLADLRRLTDYWLARFDWRAQERALNRLPQFTLDLDGQTLHYVHARGAGSNGPRGSKPPILLLHGWPGSFIEFAQVIGPLVADGHDVIVPSLPGYAFSGRPARPIGPRATAALMHRLMREGARAERYLVQGGDWGATIGSWLAYDQPQAVVALHLNMVLLQAADVQPDTAAERAWAQRRATLAEAEGGYSHLQGTRPQTLGIAMSDSAVGLAAWILEKFGVWSDVPRRPDGSPDLWRRFDEDLLLTNIMLYLAPRSFVTSTWLYRGRVREGSGTLPAGARIGTPTAVAAFPDPAFPPPPRSQAEKTYNVVRWTDMPAGGHFAALEEPARWLADVRAFIATHG</sequence>
<dbReference type="RefSeq" id="WP_267849629.1">
    <property type="nucleotide sequence ID" value="NZ_JAPMXC010000011.1"/>
</dbReference>
<dbReference type="EMBL" id="JAPMXC010000011">
    <property type="protein sequence ID" value="MCY0389704.1"/>
    <property type="molecule type" value="Genomic_DNA"/>
</dbReference>
<accession>A0ABT3ZT14</accession>
<dbReference type="Gene3D" id="3.40.50.1820">
    <property type="entry name" value="alpha/beta hydrolase"/>
    <property type="match status" value="1"/>
</dbReference>
<dbReference type="Pfam" id="PF06441">
    <property type="entry name" value="EHN"/>
    <property type="match status" value="1"/>
</dbReference>
<keyword evidence="3 5" id="KW-0378">Hydrolase</keyword>
<reference evidence="5" key="1">
    <citation type="submission" date="2022-11" db="EMBL/GenBank/DDBJ databases">
        <title>Robbsia betulipollinis sp. nov., isolated from pollen of birch (Betula pendula).</title>
        <authorList>
            <person name="Shi H."/>
            <person name="Ambika Manirajan B."/>
            <person name="Ratering S."/>
            <person name="Geissler-Plaum R."/>
            <person name="Schnell S."/>
        </authorList>
    </citation>
    <scope>NUCLEOTIDE SEQUENCE</scope>
    <source>
        <strain evidence="5">Bb-Pol-6</strain>
    </source>
</reference>
<dbReference type="InterPro" id="IPR016292">
    <property type="entry name" value="Epoxide_hydrolase"/>
</dbReference>
<evidence type="ECO:0000256" key="3">
    <source>
        <dbReference type="ARBA" id="ARBA00022801"/>
    </source>
</evidence>
<evidence type="ECO:0000259" key="4">
    <source>
        <dbReference type="Pfam" id="PF06441"/>
    </source>
</evidence>
<dbReference type="PANTHER" id="PTHR21661">
    <property type="entry name" value="EPOXIDE HYDROLASE 1-RELATED"/>
    <property type="match status" value="1"/>
</dbReference>
<evidence type="ECO:0000256" key="2">
    <source>
        <dbReference type="ARBA" id="ARBA00022797"/>
    </source>
</evidence>
<comment type="caution">
    <text evidence="5">The sequence shown here is derived from an EMBL/GenBank/DDBJ whole genome shotgun (WGS) entry which is preliminary data.</text>
</comment>
<dbReference type="GO" id="GO:0016787">
    <property type="term" value="F:hydrolase activity"/>
    <property type="evidence" value="ECO:0007669"/>
    <property type="project" value="UniProtKB-KW"/>
</dbReference>
<evidence type="ECO:0000313" key="5">
    <source>
        <dbReference type="EMBL" id="MCY0389704.1"/>
    </source>
</evidence>
<gene>
    <name evidence="5" type="ORF">OVY01_21405</name>
</gene>
<dbReference type="PANTHER" id="PTHR21661:SF35">
    <property type="entry name" value="EPOXIDE HYDROLASE"/>
    <property type="match status" value="1"/>
</dbReference>
<dbReference type="InterPro" id="IPR029058">
    <property type="entry name" value="AB_hydrolase_fold"/>
</dbReference>
<dbReference type="InterPro" id="IPR000639">
    <property type="entry name" value="Epox_hydrolase-like"/>
</dbReference>
<evidence type="ECO:0000313" key="6">
    <source>
        <dbReference type="Proteomes" id="UP001082899"/>
    </source>
</evidence>
<organism evidence="5 6">
    <name type="scientific">Robbsia betulipollinis</name>
    <dbReference type="NCBI Taxonomy" id="2981849"/>
    <lineage>
        <taxon>Bacteria</taxon>
        <taxon>Pseudomonadati</taxon>
        <taxon>Pseudomonadota</taxon>
        <taxon>Betaproteobacteria</taxon>
        <taxon>Burkholderiales</taxon>
        <taxon>Burkholderiaceae</taxon>
        <taxon>Robbsia</taxon>
    </lineage>
</organism>
<comment type="similarity">
    <text evidence="1">Belongs to the peptidase S33 family.</text>
</comment>
<evidence type="ECO:0000256" key="1">
    <source>
        <dbReference type="ARBA" id="ARBA00010088"/>
    </source>
</evidence>
<keyword evidence="2" id="KW-0058">Aromatic hydrocarbons catabolism</keyword>
<feature type="domain" description="Epoxide hydrolase N-terminal" evidence="4">
    <location>
        <begin position="6"/>
        <end position="114"/>
    </location>
</feature>
<dbReference type="Proteomes" id="UP001082899">
    <property type="component" value="Unassembled WGS sequence"/>
</dbReference>
<keyword evidence="6" id="KW-1185">Reference proteome</keyword>
<dbReference type="PIRSF" id="PIRSF001112">
    <property type="entry name" value="Epoxide_hydrolase"/>
    <property type="match status" value="1"/>
</dbReference>
<dbReference type="PRINTS" id="PR00412">
    <property type="entry name" value="EPOXHYDRLASE"/>
</dbReference>